<keyword evidence="2" id="KW-1185">Reference proteome</keyword>
<organism evidence="1 2">
    <name type="scientific">Streptomyces levis</name>
    <dbReference type="NCBI Taxonomy" id="285566"/>
    <lineage>
        <taxon>Bacteria</taxon>
        <taxon>Bacillati</taxon>
        <taxon>Actinomycetota</taxon>
        <taxon>Actinomycetes</taxon>
        <taxon>Kitasatosporales</taxon>
        <taxon>Streptomycetaceae</taxon>
        <taxon>Streptomyces</taxon>
    </lineage>
</organism>
<comment type="caution">
    <text evidence="1">The sequence shown here is derived from an EMBL/GenBank/DDBJ whole genome shotgun (WGS) entry which is preliminary data.</text>
</comment>
<accession>A0ABN3NVH4</accession>
<reference evidence="1 2" key="1">
    <citation type="journal article" date="2019" name="Int. J. Syst. Evol. Microbiol.">
        <title>The Global Catalogue of Microorganisms (GCM) 10K type strain sequencing project: providing services to taxonomists for standard genome sequencing and annotation.</title>
        <authorList>
            <consortium name="The Broad Institute Genomics Platform"/>
            <consortium name="The Broad Institute Genome Sequencing Center for Infectious Disease"/>
            <person name="Wu L."/>
            <person name="Ma J."/>
        </authorList>
    </citation>
    <scope>NUCLEOTIDE SEQUENCE [LARGE SCALE GENOMIC DNA]</scope>
    <source>
        <strain evidence="1 2">JCM 6924</strain>
    </source>
</reference>
<evidence type="ECO:0008006" key="3">
    <source>
        <dbReference type="Google" id="ProtNLM"/>
    </source>
</evidence>
<gene>
    <name evidence="1" type="ORF">GCM10010423_41970</name>
</gene>
<proteinExistence type="predicted"/>
<evidence type="ECO:0000313" key="2">
    <source>
        <dbReference type="Proteomes" id="UP001501095"/>
    </source>
</evidence>
<dbReference type="EMBL" id="BAAATM010000013">
    <property type="protein sequence ID" value="GAA2539768.1"/>
    <property type="molecule type" value="Genomic_DNA"/>
</dbReference>
<dbReference type="Proteomes" id="UP001501095">
    <property type="component" value="Unassembled WGS sequence"/>
</dbReference>
<protein>
    <recommendedName>
        <fullName evidence="3">Secreted protein</fullName>
    </recommendedName>
</protein>
<name>A0ABN3NVH4_9ACTN</name>
<sequence>MVPYPWLTSLVSVTQPAAVDAVVPGAAAAEAAGAAATDMPPRRTAESKAEASFFTGCLSPDVTGSPQNLATGVIAEVSEPDAVTSRASPQNSLCA</sequence>
<evidence type="ECO:0000313" key="1">
    <source>
        <dbReference type="EMBL" id="GAA2539768.1"/>
    </source>
</evidence>